<dbReference type="GO" id="GO:0016740">
    <property type="term" value="F:transferase activity"/>
    <property type="evidence" value="ECO:0007669"/>
    <property type="project" value="UniProtKB-KW"/>
</dbReference>
<organism evidence="2 3">
    <name type="scientific">Lactobacillus iners LactinV 01V1-a</name>
    <dbReference type="NCBI Taxonomy" id="879297"/>
    <lineage>
        <taxon>Bacteria</taxon>
        <taxon>Bacillati</taxon>
        <taxon>Bacillota</taxon>
        <taxon>Bacilli</taxon>
        <taxon>Lactobacillales</taxon>
        <taxon>Lactobacillaceae</taxon>
        <taxon>Lactobacillus</taxon>
    </lineage>
</organism>
<reference evidence="2 3" key="1">
    <citation type="submission" date="2010-09" db="EMBL/GenBank/DDBJ databases">
        <authorList>
            <person name="Durkin A.S."/>
            <person name="Madupu R."/>
            <person name="Torralba M."/>
            <person name="Gillis M."/>
            <person name="Methe B."/>
            <person name="Sutton G."/>
            <person name="Nelson K.E."/>
        </authorList>
    </citation>
    <scope>NUCLEOTIDE SEQUENCE [LARGE SCALE GENOMIC DNA]</scope>
    <source>
        <strain evidence="2 3">LactinV 01V1-a</strain>
    </source>
</reference>
<dbReference type="PANTHER" id="PTHR47738">
    <property type="entry name" value="PTS SYSTEM FRUCTOSE-LIKE EIIA COMPONENT-RELATED"/>
    <property type="match status" value="1"/>
</dbReference>
<dbReference type="PROSITE" id="PS51094">
    <property type="entry name" value="PTS_EIIA_TYPE_2"/>
    <property type="match status" value="1"/>
</dbReference>
<evidence type="ECO:0000313" key="3">
    <source>
        <dbReference type="Proteomes" id="UP000003648"/>
    </source>
</evidence>
<gene>
    <name evidence="2" type="ORF">HMPREF9211_0077</name>
</gene>
<keyword evidence="2" id="KW-0670">Pyruvate</keyword>
<dbReference type="Gene3D" id="3.40.930.10">
    <property type="entry name" value="Mannitol-specific EII, Chain A"/>
    <property type="match status" value="1"/>
</dbReference>
<comment type="caution">
    <text evidence="2">The sequence shown here is derived from an EMBL/GenBank/DDBJ whole genome shotgun (WGS) entry which is preliminary data.</text>
</comment>
<accession>E1NT52</accession>
<dbReference type="InterPro" id="IPR016152">
    <property type="entry name" value="PTrfase/Anion_transptr"/>
</dbReference>
<dbReference type="Pfam" id="PF00359">
    <property type="entry name" value="PTS_EIIA_2"/>
    <property type="match status" value="1"/>
</dbReference>
<evidence type="ECO:0000259" key="1">
    <source>
        <dbReference type="PROSITE" id="PS51094"/>
    </source>
</evidence>
<proteinExistence type="predicted"/>
<dbReference type="EMBL" id="AEHQ01000056">
    <property type="protein sequence ID" value="EFO70712.1"/>
    <property type="molecule type" value="Genomic_DNA"/>
</dbReference>
<keyword evidence="2" id="KW-0808">Transferase</keyword>
<evidence type="ECO:0000313" key="2">
    <source>
        <dbReference type="EMBL" id="EFO70712.1"/>
    </source>
</evidence>
<dbReference type="AlphaFoldDB" id="E1NT52"/>
<name>E1NT52_9LACO</name>
<dbReference type="CDD" id="cd00211">
    <property type="entry name" value="PTS_IIA_fru"/>
    <property type="match status" value="1"/>
</dbReference>
<dbReference type="SUPFAM" id="SSF55804">
    <property type="entry name" value="Phoshotransferase/anion transport protein"/>
    <property type="match status" value="1"/>
</dbReference>
<dbReference type="InterPro" id="IPR051541">
    <property type="entry name" value="PTS_SugarTrans_NitroReg"/>
</dbReference>
<protein>
    <submittedName>
        <fullName evidence="2">Phosphoenolpyruvate-dependent sugar phosphotransferase system, EIIA 2</fullName>
    </submittedName>
</protein>
<dbReference type="InterPro" id="IPR002178">
    <property type="entry name" value="PTS_EIIA_type-2_dom"/>
</dbReference>
<sequence length="161" mass="18936">MTTIDYKNMIQKDCIFLNLKVADRHELFEQVGEKLKHIGYVKDTYVDALNEREAEFPTGLMTKYLPISLPHVDSVNVNRAFIAVVKNDKPIHMLQMGSNEDMQCEYFFFLGITDSSHQVILLQKFMQLLRDKSFVDRLICINNVDDMFEFMQENLIRMEDD</sequence>
<dbReference type="Proteomes" id="UP000003648">
    <property type="component" value="Unassembled WGS sequence"/>
</dbReference>
<dbReference type="PANTHER" id="PTHR47738:SF3">
    <property type="entry name" value="PHOSPHOTRANSFERASE SYSTEM MANNITOL_FRUCTOSE-SPECIFIC IIA DOMAIN CONTAINING PROTEIN"/>
    <property type="match status" value="1"/>
</dbReference>
<feature type="domain" description="PTS EIIA type-2" evidence="1">
    <location>
        <begin position="8"/>
        <end position="154"/>
    </location>
</feature>